<dbReference type="GO" id="GO:0005886">
    <property type="term" value="C:plasma membrane"/>
    <property type="evidence" value="ECO:0007669"/>
    <property type="project" value="UniProtKB-SubCell"/>
</dbReference>
<dbReference type="RefSeq" id="WP_106890584.1">
    <property type="nucleotide sequence ID" value="NZ_CP027860.1"/>
</dbReference>
<evidence type="ECO:0000256" key="8">
    <source>
        <dbReference type="ARBA" id="ARBA00022927"/>
    </source>
</evidence>
<evidence type="ECO:0000256" key="5">
    <source>
        <dbReference type="ARBA" id="ARBA00022475"/>
    </source>
</evidence>
<reference evidence="11 12" key="1">
    <citation type="submission" date="2018-03" db="EMBL/GenBank/DDBJ databases">
        <title>Ahniella affigens gen. nov., sp. nov., a gammaproteobacterium isolated from sandy soil near a stream.</title>
        <authorList>
            <person name="Ko Y."/>
            <person name="Kim J.-H."/>
        </authorList>
    </citation>
    <scope>NUCLEOTIDE SEQUENCE [LARGE SCALE GENOMIC DNA]</scope>
    <source>
        <strain evidence="11 12">D13</strain>
    </source>
</reference>
<protein>
    <recommendedName>
        <fullName evidence="3">Type II secretion system protein N</fullName>
    </recommendedName>
    <alternativeName>
        <fullName evidence="10">General secretion pathway protein N</fullName>
    </alternativeName>
</protein>
<proteinExistence type="inferred from homology"/>
<organism evidence="11 12">
    <name type="scientific">Ahniella affigens</name>
    <dbReference type="NCBI Taxonomy" id="2021234"/>
    <lineage>
        <taxon>Bacteria</taxon>
        <taxon>Pseudomonadati</taxon>
        <taxon>Pseudomonadota</taxon>
        <taxon>Gammaproteobacteria</taxon>
        <taxon>Lysobacterales</taxon>
        <taxon>Rhodanobacteraceae</taxon>
        <taxon>Ahniella</taxon>
    </lineage>
</organism>
<evidence type="ECO:0000256" key="2">
    <source>
        <dbReference type="ARBA" id="ARBA00007208"/>
    </source>
</evidence>
<keyword evidence="12" id="KW-1185">Reference proteome</keyword>
<sequence length="251" mass="26637">MKKILLALLFGLLALLVVGGLAWWSLPAETAWARVAKQVPALRLQGLTGRVWEGQAQGVSVKALPMGSATWRFSPWQALSGVGSGELSLRGGPIELNTNVRAEGHNVTLRALKATVPGTMLEPALDIPSLKLQGRIDIVGDEIQIVDGILKSATGVLTWNDLGVSGLAEARIGNVRVDFAPEGNDIVGTIRDTGGPLAIAGTVRVQGQTFHAEVNLDAREDSVREALLYVGERKPNGGSLLRVDGVIEKLY</sequence>
<evidence type="ECO:0000256" key="1">
    <source>
        <dbReference type="ARBA" id="ARBA00004533"/>
    </source>
</evidence>
<keyword evidence="7" id="KW-0812">Transmembrane</keyword>
<dbReference type="GO" id="GO:0015628">
    <property type="term" value="P:protein secretion by the type II secretion system"/>
    <property type="evidence" value="ECO:0007669"/>
    <property type="project" value="InterPro"/>
</dbReference>
<dbReference type="Pfam" id="PF01203">
    <property type="entry name" value="T2SSN"/>
    <property type="match status" value="1"/>
</dbReference>
<evidence type="ECO:0000256" key="10">
    <source>
        <dbReference type="ARBA" id="ARBA00030772"/>
    </source>
</evidence>
<evidence type="ECO:0000256" key="7">
    <source>
        <dbReference type="ARBA" id="ARBA00022692"/>
    </source>
</evidence>
<evidence type="ECO:0000256" key="4">
    <source>
        <dbReference type="ARBA" id="ARBA00022448"/>
    </source>
</evidence>
<evidence type="ECO:0000256" key="6">
    <source>
        <dbReference type="ARBA" id="ARBA00022519"/>
    </source>
</evidence>
<dbReference type="EMBL" id="CP027860">
    <property type="protein sequence ID" value="AVP96656.1"/>
    <property type="molecule type" value="Genomic_DNA"/>
</dbReference>
<gene>
    <name evidence="11" type="ORF">C7S18_05305</name>
</gene>
<keyword evidence="9" id="KW-0472">Membrane</keyword>
<evidence type="ECO:0000256" key="3">
    <source>
        <dbReference type="ARBA" id="ARBA00021563"/>
    </source>
</evidence>
<dbReference type="OrthoDB" id="5959533at2"/>
<dbReference type="Proteomes" id="UP000241074">
    <property type="component" value="Chromosome"/>
</dbReference>
<dbReference type="GO" id="GO:0015627">
    <property type="term" value="C:type II protein secretion system complex"/>
    <property type="evidence" value="ECO:0007669"/>
    <property type="project" value="InterPro"/>
</dbReference>
<keyword evidence="5" id="KW-1003">Cell membrane</keyword>
<reference evidence="11 12" key="2">
    <citation type="submission" date="2018-03" db="EMBL/GenBank/DDBJ databases">
        <authorList>
            <person name="Keele B.F."/>
        </authorList>
    </citation>
    <scope>NUCLEOTIDE SEQUENCE [LARGE SCALE GENOMIC DNA]</scope>
    <source>
        <strain evidence="11 12">D13</strain>
    </source>
</reference>
<evidence type="ECO:0000313" key="12">
    <source>
        <dbReference type="Proteomes" id="UP000241074"/>
    </source>
</evidence>
<evidence type="ECO:0000256" key="9">
    <source>
        <dbReference type="ARBA" id="ARBA00023136"/>
    </source>
</evidence>
<comment type="subcellular location">
    <subcellularLocation>
        <location evidence="1">Cell inner membrane</location>
    </subcellularLocation>
</comment>
<keyword evidence="8" id="KW-0653">Protein transport</keyword>
<comment type="similarity">
    <text evidence="2">Belongs to the GSP N family.</text>
</comment>
<evidence type="ECO:0000313" key="11">
    <source>
        <dbReference type="EMBL" id="AVP96656.1"/>
    </source>
</evidence>
<name>A0A2P1PPA1_9GAMM</name>
<keyword evidence="4" id="KW-0813">Transport</keyword>
<dbReference type="KEGG" id="xba:C7S18_05305"/>
<dbReference type="InterPro" id="IPR022792">
    <property type="entry name" value="T2SS_protein-GspN"/>
</dbReference>
<keyword evidence="6" id="KW-0997">Cell inner membrane</keyword>
<accession>A0A2P1PPA1</accession>
<dbReference type="AlphaFoldDB" id="A0A2P1PPA1"/>